<keyword evidence="1" id="KW-0732">Signal</keyword>
<dbReference type="Proteomes" id="UP000199387">
    <property type="component" value="Unassembled WGS sequence"/>
</dbReference>
<gene>
    <name evidence="2" type="ORF">SAMN04488112_1283</name>
</gene>
<evidence type="ECO:0008006" key="4">
    <source>
        <dbReference type="Google" id="ProtNLM"/>
    </source>
</evidence>
<dbReference type="RefSeq" id="WP_091573041.1">
    <property type="nucleotide sequence ID" value="NZ_FMZA01000028.1"/>
</dbReference>
<evidence type="ECO:0000256" key="1">
    <source>
        <dbReference type="SAM" id="SignalP"/>
    </source>
</evidence>
<dbReference type="OrthoDB" id="8778044at2"/>
<dbReference type="AlphaFoldDB" id="A0A1G6RFY5"/>
<organism evidence="2 3">
    <name type="scientific">Melghirimyces thermohalophilus</name>
    <dbReference type="NCBI Taxonomy" id="1236220"/>
    <lineage>
        <taxon>Bacteria</taxon>
        <taxon>Bacillati</taxon>
        <taxon>Bacillota</taxon>
        <taxon>Bacilli</taxon>
        <taxon>Bacillales</taxon>
        <taxon>Thermoactinomycetaceae</taxon>
        <taxon>Melghirimyces</taxon>
    </lineage>
</organism>
<dbReference type="EMBL" id="FMZA01000028">
    <property type="protein sequence ID" value="SDD02915.1"/>
    <property type="molecule type" value="Genomic_DNA"/>
</dbReference>
<reference evidence="2 3" key="1">
    <citation type="submission" date="2016-10" db="EMBL/GenBank/DDBJ databases">
        <authorList>
            <person name="de Groot N.N."/>
        </authorList>
    </citation>
    <scope>NUCLEOTIDE SEQUENCE [LARGE SCALE GENOMIC DNA]</scope>
    <source>
        <strain evidence="2 3">DSM 45514</strain>
    </source>
</reference>
<protein>
    <recommendedName>
        <fullName evidence="4">Lipoprotein</fullName>
    </recommendedName>
</protein>
<keyword evidence="3" id="KW-1185">Reference proteome</keyword>
<feature type="chain" id="PRO_5039625964" description="Lipoprotein" evidence="1">
    <location>
        <begin position="22"/>
        <end position="153"/>
    </location>
</feature>
<accession>A0A1G6RFY5</accession>
<proteinExistence type="predicted"/>
<name>A0A1G6RFY5_9BACL</name>
<sequence>MSTLRSVFTIAALCLLLTACGNPQPSLEKDLDTAVKQLERSVDGGQGNGILRMNYVTRFSWDQLYIFGPGTTAKEIDQALGFQWKKGEKLTSKLEKNEDLLVFTKEDKVIHYVNYSGHGNFAERIKPLRDDQAVFQRVEEKGKTVIRPVTSFE</sequence>
<evidence type="ECO:0000313" key="3">
    <source>
        <dbReference type="Proteomes" id="UP000199387"/>
    </source>
</evidence>
<dbReference type="STRING" id="1236220.SAMN04488112_1283"/>
<dbReference type="PROSITE" id="PS51257">
    <property type="entry name" value="PROKAR_LIPOPROTEIN"/>
    <property type="match status" value="1"/>
</dbReference>
<evidence type="ECO:0000313" key="2">
    <source>
        <dbReference type="EMBL" id="SDD02915.1"/>
    </source>
</evidence>
<feature type="signal peptide" evidence="1">
    <location>
        <begin position="1"/>
        <end position="21"/>
    </location>
</feature>